<accession>A0A351R953</accession>
<evidence type="ECO:0000259" key="9">
    <source>
        <dbReference type="Pfam" id="PF13844"/>
    </source>
</evidence>
<keyword evidence="6" id="KW-0677">Repeat</keyword>
<dbReference type="GO" id="GO:0097363">
    <property type="term" value="F:protein O-acetylglucosaminyltransferase activity"/>
    <property type="evidence" value="ECO:0007669"/>
    <property type="project" value="UniProtKB-EC"/>
</dbReference>
<evidence type="ECO:0000256" key="8">
    <source>
        <dbReference type="PROSITE-ProRule" id="PRU00339"/>
    </source>
</evidence>
<feature type="domain" description="O-GlcNAc transferase C-terminal" evidence="9">
    <location>
        <begin position="306"/>
        <end position="470"/>
    </location>
</feature>
<organism evidence="10 11">
    <name type="scientific">Methylotenera mobilis</name>
    <dbReference type="NCBI Taxonomy" id="359408"/>
    <lineage>
        <taxon>Bacteria</taxon>
        <taxon>Pseudomonadati</taxon>
        <taxon>Pseudomonadota</taxon>
        <taxon>Betaproteobacteria</taxon>
        <taxon>Nitrosomonadales</taxon>
        <taxon>Methylophilaceae</taxon>
        <taxon>Methylotenera</taxon>
    </lineage>
</organism>
<dbReference type="PROSITE" id="PS50293">
    <property type="entry name" value="TPR_REGION"/>
    <property type="match status" value="1"/>
</dbReference>
<feature type="repeat" description="TPR" evidence="8">
    <location>
        <begin position="204"/>
        <end position="237"/>
    </location>
</feature>
<dbReference type="InterPro" id="IPR019734">
    <property type="entry name" value="TPR_rpt"/>
</dbReference>
<evidence type="ECO:0000256" key="3">
    <source>
        <dbReference type="ARBA" id="ARBA00011970"/>
    </source>
</evidence>
<dbReference type="Pfam" id="PF13844">
    <property type="entry name" value="Glyco_transf_41"/>
    <property type="match status" value="2"/>
</dbReference>
<dbReference type="PROSITE" id="PS50005">
    <property type="entry name" value="TPR"/>
    <property type="match status" value="2"/>
</dbReference>
<dbReference type="Gene3D" id="3.40.50.11380">
    <property type="match status" value="1"/>
</dbReference>
<dbReference type="SMART" id="SM00028">
    <property type="entry name" value="TPR"/>
    <property type="match status" value="3"/>
</dbReference>
<dbReference type="SUPFAM" id="SSF48452">
    <property type="entry name" value="TPR-like"/>
    <property type="match status" value="2"/>
</dbReference>
<evidence type="ECO:0000256" key="6">
    <source>
        <dbReference type="ARBA" id="ARBA00022737"/>
    </source>
</evidence>
<reference evidence="10 11" key="1">
    <citation type="journal article" date="2018" name="Nat. Biotechnol.">
        <title>A standardized bacterial taxonomy based on genome phylogeny substantially revises the tree of life.</title>
        <authorList>
            <person name="Parks D.H."/>
            <person name="Chuvochina M."/>
            <person name="Waite D.W."/>
            <person name="Rinke C."/>
            <person name="Skarshewski A."/>
            <person name="Chaumeil P.A."/>
            <person name="Hugenholtz P."/>
        </authorList>
    </citation>
    <scope>NUCLEOTIDE SEQUENCE [LARGE SCALE GENOMIC DNA]</scope>
    <source>
        <strain evidence="10">UBA9958</strain>
    </source>
</reference>
<dbReference type="Gene3D" id="3.40.50.2000">
    <property type="entry name" value="Glycogen Phosphorylase B"/>
    <property type="match status" value="1"/>
</dbReference>
<dbReference type="InterPro" id="IPR051939">
    <property type="entry name" value="Glycosyltr_41/O-GlcNAc_trsf"/>
</dbReference>
<dbReference type="AlphaFoldDB" id="A0A351R953"/>
<feature type="domain" description="O-GlcNAc transferase C-terminal" evidence="9">
    <location>
        <begin position="489"/>
        <end position="663"/>
    </location>
</feature>
<dbReference type="PANTHER" id="PTHR44835">
    <property type="entry name" value="UDP-N-ACETYLGLUCOSAMINE--PEPTIDE N-ACETYLGLUCOSAMINYLTRANSFERASE SPINDLY-RELATED"/>
    <property type="match status" value="1"/>
</dbReference>
<proteinExistence type="inferred from homology"/>
<keyword evidence="7 8" id="KW-0802">TPR repeat</keyword>
<evidence type="ECO:0000256" key="7">
    <source>
        <dbReference type="ARBA" id="ARBA00022803"/>
    </source>
</evidence>
<dbReference type="EC" id="2.4.1.255" evidence="3"/>
<dbReference type="Proteomes" id="UP000264313">
    <property type="component" value="Unassembled WGS sequence"/>
</dbReference>
<keyword evidence="5 10" id="KW-0808">Transferase</keyword>
<sequence>MIQDNQDIARTLEQAVSLYQSGDLLTAEDKLRSILAVDTHQPQANYYLGSLLLESLRTLDSLSYFNAALESDPQQAEYWLSYIGALIDAAHYEDAKLVLSYGRDAGLSGEPVEHLEQLLVKRQSEQLMLSSTNTHVPEAHIQEKLIQLFLKKRYQAAEIALHKLLEQYPSWLDGWKIMSDTLLVQKKDARVAARKALALNADDAKEHCYYGLVLKGQGDLANAADAFRDAIKLQPDYAAAYNNLGIVSKDMGDIAAAVGYYRQALDINPGYASCYSNLLFCLSHADVVSTEDLFAEHRRFGYQYEAVYKSAWPKHSHKSNSAKNLNVGFVSADFREHSLVNFFEPVLEHLSLVADVSLHAYSTSAIEDHVTQRLKPKFKHWHKVDELTDVALAEKIREDKIDILVDLDGHTAGNRLISFAMKPAPIQLSWLGYLATTGLSAMDYYLADAHLLPPNQFDGQFMEKIVQLPANAPFIPSDLSPEVNELPALNNGFITFGCFNRVEKITPSVISLWSKLLNKIPNSKLLLGSMPQDGSYDAIIKAFAEHTISVDRLIIYHRNTMADYLRLHHQVDICLDTFPSNGVTTTCHAAWMGVPTLCVEGNSLMSRGAMAIMLHLNLSDFVVQSHEGFVSQGVYWSEHLQHLSEVRSNLRKQFKISALNQASIISQHLVLAFRQMWERWCKNQPATSFKTSAIDS</sequence>
<dbReference type="Gene3D" id="1.25.40.10">
    <property type="entry name" value="Tetratricopeptide repeat domain"/>
    <property type="match status" value="2"/>
</dbReference>
<gene>
    <name evidence="10" type="ORF">DCW48_02585</name>
</gene>
<dbReference type="STRING" id="1132855.GCA_000384255_01843"/>
<evidence type="ECO:0000256" key="5">
    <source>
        <dbReference type="ARBA" id="ARBA00022679"/>
    </source>
</evidence>
<evidence type="ECO:0000313" key="10">
    <source>
        <dbReference type="EMBL" id="HBA08574.1"/>
    </source>
</evidence>
<evidence type="ECO:0000256" key="1">
    <source>
        <dbReference type="ARBA" id="ARBA00004922"/>
    </source>
</evidence>
<evidence type="ECO:0000256" key="2">
    <source>
        <dbReference type="ARBA" id="ARBA00005386"/>
    </source>
</evidence>
<dbReference type="InterPro" id="IPR029489">
    <property type="entry name" value="OGT/SEC/SPY_C"/>
</dbReference>
<keyword evidence="4" id="KW-0328">Glycosyltransferase</keyword>
<comment type="similarity">
    <text evidence="2">Belongs to the glycosyltransferase 41 family. O-GlcNAc transferase subfamily.</text>
</comment>
<comment type="pathway">
    <text evidence="1">Protein modification; protein glycosylation.</text>
</comment>
<dbReference type="EMBL" id="DNAA01000059">
    <property type="protein sequence ID" value="HBA08574.1"/>
    <property type="molecule type" value="Genomic_DNA"/>
</dbReference>
<comment type="caution">
    <text evidence="10">The sequence shown here is derived from an EMBL/GenBank/DDBJ whole genome shotgun (WGS) entry which is preliminary data.</text>
</comment>
<dbReference type="Pfam" id="PF13432">
    <property type="entry name" value="TPR_16"/>
    <property type="match status" value="2"/>
</dbReference>
<feature type="repeat" description="TPR" evidence="8">
    <location>
        <begin position="238"/>
        <end position="271"/>
    </location>
</feature>
<dbReference type="InterPro" id="IPR011990">
    <property type="entry name" value="TPR-like_helical_dom_sf"/>
</dbReference>
<protein>
    <recommendedName>
        <fullName evidence="3">protein O-GlcNAc transferase</fullName>
        <ecNumber evidence="3">2.4.1.255</ecNumber>
    </recommendedName>
</protein>
<dbReference type="PANTHER" id="PTHR44835:SF1">
    <property type="entry name" value="PROTEIN O-GLCNAC TRANSFERASE"/>
    <property type="match status" value="1"/>
</dbReference>
<evidence type="ECO:0000256" key="4">
    <source>
        <dbReference type="ARBA" id="ARBA00022676"/>
    </source>
</evidence>
<name>A0A351R953_9PROT</name>
<evidence type="ECO:0000313" key="11">
    <source>
        <dbReference type="Proteomes" id="UP000264313"/>
    </source>
</evidence>